<dbReference type="InterPro" id="IPR036291">
    <property type="entry name" value="NAD(P)-bd_dom_sf"/>
</dbReference>
<gene>
    <name evidence="4" type="ORF">J8F10_34455</name>
</gene>
<evidence type="ECO:0000259" key="3">
    <source>
        <dbReference type="Pfam" id="PF02894"/>
    </source>
</evidence>
<keyword evidence="5" id="KW-1185">Reference proteome</keyword>
<feature type="domain" description="Gfo/Idh/MocA-like oxidoreductase C-terminal" evidence="3">
    <location>
        <begin position="139"/>
        <end position="354"/>
    </location>
</feature>
<name>A0ABS5C301_9BACT</name>
<dbReference type="SUPFAM" id="SSF55347">
    <property type="entry name" value="Glyceraldehyde-3-phosphate dehydrogenase-like, C-terminal domain"/>
    <property type="match status" value="1"/>
</dbReference>
<dbReference type="Proteomes" id="UP000676565">
    <property type="component" value="Unassembled WGS sequence"/>
</dbReference>
<sequence length="366" mass="39871">MAKYRVAVIGRTGKGAYGHGLDTVWLKCDKAEVVAVADENEAGRTAAAKRLNAKSAYADFRQMLEKERPQIVSVADRWPDCHRDMVLACAEYGANIFLEKPASQTLQQVDEMVAVCEKHHVKCAIAHQTAYSPRVKVVKDLIGEGKIGAVMELRGHGKEDKRGGGEDLMVLGTHTFDLMRHLAGDSKWCFARIQQAGRKAVSGDVRQGGEQIGPIVGDHITATYGFAGIALGHYVTHVAKDGASTRYWLEVRGTKGTIHLGFGILPAAYLCEDPSGMFGKSKAPWVEITSAGLGKPEPLNAKELDNGNILIVNDLIEAIEKDRAPLDSLSDGRAALEMIMAVYESHRLERPVDLPLKNRKHPLAAM</sequence>
<dbReference type="InterPro" id="IPR004104">
    <property type="entry name" value="Gfo/Idh/MocA-like_OxRdtase_C"/>
</dbReference>
<dbReference type="PANTHER" id="PTHR43818">
    <property type="entry name" value="BCDNA.GH03377"/>
    <property type="match status" value="1"/>
</dbReference>
<dbReference type="Gene3D" id="3.30.360.10">
    <property type="entry name" value="Dihydrodipicolinate Reductase, domain 2"/>
    <property type="match status" value="1"/>
</dbReference>
<dbReference type="InterPro" id="IPR050463">
    <property type="entry name" value="Gfo/Idh/MocA_oxidrdct_glycsds"/>
</dbReference>
<feature type="domain" description="Gfo/Idh/MocA-like oxidoreductase N-terminal" evidence="2">
    <location>
        <begin position="5"/>
        <end position="127"/>
    </location>
</feature>
<evidence type="ECO:0000313" key="4">
    <source>
        <dbReference type="EMBL" id="MBP3960359.1"/>
    </source>
</evidence>
<evidence type="ECO:0000313" key="5">
    <source>
        <dbReference type="Proteomes" id="UP000676565"/>
    </source>
</evidence>
<dbReference type="InterPro" id="IPR000683">
    <property type="entry name" value="Gfo/Idh/MocA-like_OxRdtase_N"/>
</dbReference>
<dbReference type="RefSeq" id="WP_210661635.1">
    <property type="nucleotide sequence ID" value="NZ_JAGKQQ010000001.1"/>
</dbReference>
<dbReference type="Pfam" id="PF02894">
    <property type="entry name" value="GFO_IDH_MocA_C"/>
    <property type="match status" value="1"/>
</dbReference>
<dbReference type="SUPFAM" id="SSF51735">
    <property type="entry name" value="NAD(P)-binding Rossmann-fold domains"/>
    <property type="match status" value="1"/>
</dbReference>
<dbReference type="Pfam" id="PF01408">
    <property type="entry name" value="GFO_IDH_MocA"/>
    <property type="match status" value="1"/>
</dbReference>
<evidence type="ECO:0000259" key="2">
    <source>
        <dbReference type="Pfam" id="PF01408"/>
    </source>
</evidence>
<reference evidence="4 5" key="1">
    <citation type="submission" date="2021-04" db="EMBL/GenBank/DDBJ databases">
        <authorList>
            <person name="Ivanova A."/>
        </authorList>
    </citation>
    <scope>NUCLEOTIDE SEQUENCE [LARGE SCALE GENOMIC DNA]</scope>
    <source>
        <strain evidence="4 5">G18</strain>
    </source>
</reference>
<dbReference type="EMBL" id="JAGKQQ010000001">
    <property type="protein sequence ID" value="MBP3960359.1"/>
    <property type="molecule type" value="Genomic_DNA"/>
</dbReference>
<comment type="caution">
    <text evidence="4">The sequence shown here is derived from an EMBL/GenBank/DDBJ whole genome shotgun (WGS) entry which is preliminary data.</text>
</comment>
<organism evidence="4 5">
    <name type="scientific">Gemmata palustris</name>
    <dbReference type="NCBI Taxonomy" id="2822762"/>
    <lineage>
        <taxon>Bacteria</taxon>
        <taxon>Pseudomonadati</taxon>
        <taxon>Planctomycetota</taxon>
        <taxon>Planctomycetia</taxon>
        <taxon>Gemmatales</taxon>
        <taxon>Gemmataceae</taxon>
        <taxon>Gemmata</taxon>
    </lineage>
</organism>
<keyword evidence="1" id="KW-0560">Oxidoreductase</keyword>
<protein>
    <submittedName>
        <fullName evidence="4">Gfo/Idh/MocA family oxidoreductase</fullName>
    </submittedName>
</protein>
<evidence type="ECO:0000256" key="1">
    <source>
        <dbReference type="ARBA" id="ARBA00023002"/>
    </source>
</evidence>
<dbReference type="Gene3D" id="3.40.50.720">
    <property type="entry name" value="NAD(P)-binding Rossmann-like Domain"/>
    <property type="match status" value="1"/>
</dbReference>
<accession>A0ABS5C301</accession>
<dbReference type="PANTHER" id="PTHR43818:SF11">
    <property type="entry name" value="BCDNA.GH03377"/>
    <property type="match status" value="1"/>
</dbReference>
<proteinExistence type="predicted"/>